<protein>
    <submittedName>
        <fullName evidence="2">Uncharacterized protein</fullName>
    </submittedName>
</protein>
<evidence type="ECO:0000313" key="2">
    <source>
        <dbReference type="EMBL" id="MPC22667.1"/>
    </source>
</evidence>
<sequence>MLLRRYSAPGVELPEKGWQTPAPACLCAVSAAAPTDQPTAPAESLSLHVLQQQAAVTAGARRNPPLAAVTSSTEACLASVKASLHHHVCSLLFAGPPRRPLICESRLGALLRSLRSAPGTPTGRPLLRSPRRALPRSRRQCPVSPLLPGSRFPWAFVVVDVEQAILGMDFLAAHDLQVDPRRRCLLHHPSANIIHAEPCVQPTPSLTTLRQVMQFESLL</sequence>
<accession>A0A5B7DNH1</accession>
<evidence type="ECO:0000256" key="1">
    <source>
        <dbReference type="SAM" id="MobiDB-lite"/>
    </source>
</evidence>
<dbReference type="AlphaFoldDB" id="A0A5B7DNH1"/>
<gene>
    <name evidence="2" type="ORF">E2C01_015690</name>
</gene>
<feature type="region of interest" description="Disordered" evidence="1">
    <location>
        <begin position="115"/>
        <end position="134"/>
    </location>
</feature>
<proteinExistence type="predicted"/>
<name>A0A5B7DNH1_PORTR</name>
<keyword evidence="3" id="KW-1185">Reference proteome</keyword>
<evidence type="ECO:0000313" key="3">
    <source>
        <dbReference type="Proteomes" id="UP000324222"/>
    </source>
</evidence>
<reference evidence="2 3" key="1">
    <citation type="submission" date="2019-05" db="EMBL/GenBank/DDBJ databases">
        <title>Another draft genome of Portunus trituberculatus and its Hox gene families provides insights of decapod evolution.</title>
        <authorList>
            <person name="Jeong J.-H."/>
            <person name="Song I."/>
            <person name="Kim S."/>
            <person name="Choi T."/>
            <person name="Kim D."/>
            <person name="Ryu S."/>
            <person name="Kim W."/>
        </authorList>
    </citation>
    <scope>NUCLEOTIDE SEQUENCE [LARGE SCALE GENOMIC DNA]</scope>
    <source>
        <tissue evidence="2">Muscle</tissue>
    </source>
</reference>
<dbReference type="OrthoDB" id="6932368at2759"/>
<organism evidence="2 3">
    <name type="scientific">Portunus trituberculatus</name>
    <name type="common">Swimming crab</name>
    <name type="synonym">Neptunus trituberculatus</name>
    <dbReference type="NCBI Taxonomy" id="210409"/>
    <lineage>
        <taxon>Eukaryota</taxon>
        <taxon>Metazoa</taxon>
        <taxon>Ecdysozoa</taxon>
        <taxon>Arthropoda</taxon>
        <taxon>Crustacea</taxon>
        <taxon>Multicrustacea</taxon>
        <taxon>Malacostraca</taxon>
        <taxon>Eumalacostraca</taxon>
        <taxon>Eucarida</taxon>
        <taxon>Decapoda</taxon>
        <taxon>Pleocyemata</taxon>
        <taxon>Brachyura</taxon>
        <taxon>Eubrachyura</taxon>
        <taxon>Portunoidea</taxon>
        <taxon>Portunidae</taxon>
        <taxon>Portuninae</taxon>
        <taxon>Portunus</taxon>
    </lineage>
</organism>
<dbReference type="Proteomes" id="UP000324222">
    <property type="component" value="Unassembled WGS sequence"/>
</dbReference>
<comment type="caution">
    <text evidence="2">The sequence shown here is derived from an EMBL/GenBank/DDBJ whole genome shotgun (WGS) entry which is preliminary data.</text>
</comment>
<dbReference type="EMBL" id="VSRR010001112">
    <property type="protein sequence ID" value="MPC22667.1"/>
    <property type="molecule type" value="Genomic_DNA"/>
</dbReference>